<reference evidence="2" key="1">
    <citation type="journal article" date="2018" name="DNA Res.">
        <title>Multiple hybrid de novo genome assembly of finger millet, an orphan allotetraploid crop.</title>
        <authorList>
            <person name="Hatakeyama M."/>
            <person name="Aluri S."/>
            <person name="Balachadran M.T."/>
            <person name="Sivarajan S.R."/>
            <person name="Patrignani A."/>
            <person name="Gruter S."/>
            <person name="Poveda L."/>
            <person name="Shimizu-Inatsugi R."/>
            <person name="Baeten J."/>
            <person name="Francoijs K.J."/>
            <person name="Nataraja K.N."/>
            <person name="Reddy Y.A.N."/>
            <person name="Phadnis S."/>
            <person name="Ravikumar R.L."/>
            <person name="Schlapbach R."/>
            <person name="Sreeman S.M."/>
            <person name="Shimizu K.K."/>
        </authorList>
    </citation>
    <scope>NUCLEOTIDE SEQUENCE</scope>
</reference>
<proteinExistence type="predicted"/>
<accession>A0AAV5CJU7</accession>
<evidence type="ECO:0000313" key="2">
    <source>
        <dbReference type="EMBL" id="GJM98568.1"/>
    </source>
</evidence>
<comment type="caution">
    <text evidence="2">The sequence shown here is derived from an EMBL/GenBank/DDBJ whole genome shotgun (WGS) entry which is preliminary data.</text>
</comment>
<feature type="compositionally biased region" description="Polar residues" evidence="1">
    <location>
        <begin position="48"/>
        <end position="57"/>
    </location>
</feature>
<dbReference type="AlphaFoldDB" id="A0AAV5CJU7"/>
<sequence>MNSTVHSVVPVPLHSALRLAAGSILADQPRKTERALLSHQLVRVRTVAPQTNTSRSSINKHAHLASTSEAKASSVPTLGASRLPRFIALRAFCFGEEMVVRA</sequence>
<name>A0AAV5CJU7_ELECO</name>
<reference evidence="2" key="2">
    <citation type="submission" date="2021-12" db="EMBL/GenBank/DDBJ databases">
        <title>Resequencing data analysis of finger millet.</title>
        <authorList>
            <person name="Hatakeyama M."/>
            <person name="Aluri S."/>
            <person name="Balachadran M.T."/>
            <person name="Sivarajan S.R."/>
            <person name="Poveda L."/>
            <person name="Shimizu-Inatsugi R."/>
            <person name="Schlapbach R."/>
            <person name="Sreeman S.M."/>
            <person name="Shimizu K.K."/>
        </authorList>
    </citation>
    <scope>NUCLEOTIDE SEQUENCE</scope>
</reference>
<feature type="compositionally biased region" description="Polar residues" evidence="1">
    <location>
        <begin position="64"/>
        <end position="73"/>
    </location>
</feature>
<dbReference type="Proteomes" id="UP001054889">
    <property type="component" value="Unassembled WGS sequence"/>
</dbReference>
<dbReference type="EMBL" id="BQKI01000007">
    <property type="protein sequence ID" value="GJM98568.1"/>
    <property type="molecule type" value="Genomic_DNA"/>
</dbReference>
<feature type="region of interest" description="Disordered" evidence="1">
    <location>
        <begin position="48"/>
        <end position="73"/>
    </location>
</feature>
<gene>
    <name evidence="2" type="primary">ga15593</name>
    <name evidence="2" type="ORF">PR202_ga15593</name>
</gene>
<evidence type="ECO:0000256" key="1">
    <source>
        <dbReference type="SAM" id="MobiDB-lite"/>
    </source>
</evidence>
<evidence type="ECO:0000313" key="3">
    <source>
        <dbReference type="Proteomes" id="UP001054889"/>
    </source>
</evidence>
<protein>
    <submittedName>
        <fullName evidence="2">Uncharacterized protein</fullName>
    </submittedName>
</protein>
<keyword evidence="3" id="KW-1185">Reference proteome</keyword>
<organism evidence="2 3">
    <name type="scientific">Eleusine coracana subsp. coracana</name>
    <dbReference type="NCBI Taxonomy" id="191504"/>
    <lineage>
        <taxon>Eukaryota</taxon>
        <taxon>Viridiplantae</taxon>
        <taxon>Streptophyta</taxon>
        <taxon>Embryophyta</taxon>
        <taxon>Tracheophyta</taxon>
        <taxon>Spermatophyta</taxon>
        <taxon>Magnoliopsida</taxon>
        <taxon>Liliopsida</taxon>
        <taxon>Poales</taxon>
        <taxon>Poaceae</taxon>
        <taxon>PACMAD clade</taxon>
        <taxon>Chloridoideae</taxon>
        <taxon>Cynodonteae</taxon>
        <taxon>Eleusininae</taxon>
        <taxon>Eleusine</taxon>
    </lineage>
</organism>